<comment type="caution">
    <text evidence="2">The sequence shown here is derived from an EMBL/GenBank/DDBJ whole genome shotgun (WGS) entry which is preliminary data.</text>
</comment>
<protein>
    <recommendedName>
        <fullName evidence="1">CNP1-like uncharacterized domain-containing protein</fullName>
    </recommendedName>
</protein>
<keyword evidence="3" id="KW-1185">Reference proteome</keyword>
<evidence type="ECO:0000313" key="3">
    <source>
        <dbReference type="Proteomes" id="UP000446658"/>
    </source>
</evidence>
<dbReference type="Proteomes" id="UP000446658">
    <property type="component" value="Unassembled WGS sequence"/>
</dbReference>
<dbReference type="AlphaFoldDB" id="A0A844GEQ3"/>
<name>A0A844GEQ3_9NEIS</name>
<gene>
    <name evidence="2" type="ORF">GKE73_06890</name>
</gene>
<sequence>MGFYVHHTLNNQYFVDAKTLSVGEDGVVHFILRVLSPSGAENLSVEGIHCQDSNYRSYAFGDSYNKRWIEATRADWRKFAYDDKLRQRLHEDICIDKTPPKSAEAALQLLKKAPWR</sequence>
<organism evidence="2 3">
    <name type="scientific">Paludibacterium denitrificans</name>
    <dbReference type="NCBI Taxonomy" id="2675226"/>
    <lineage>
        <taxon>Bacteria</taxon>
        <taxon>Pseudomonadati</taxon>
        <taxon>Pseudomonadota</taxon>
        <taxon>Betaproteobacteria</taxon>
        <taxon>Neisseriales</taxon>
        <taxon>Chromobacteriaceae</taxon>
        <taxon>Paludibacterium</taxon>
    </lineage>
</organism>
<dbReference type="EMBL" id="WLYX01000001">
    <property type="protein sequence ID" value="MTD33025.1"/>
    <property type="molecule type" value="Genomic_DNA"/>
</dbReference>
<proteinExistence type="predicted"/>
<dbReference type="Pfam" id="PF08750">
    <property type="entry name" value="CNP1"/>
    <property type="match status" value="1"/>
</dbReference>
<accession>A0A844GEQ3</accession>
<evidence type="ECO:0000259" key="1">
    <source>
        <dbReference type="Pfam" id="PF08750"/>
    </source>
</evidence>
<dbReference type="InterPro" id="IPR014861">
    <property type="entry name" value="CNP1-like_dom"/>
</dbReference>
<evidence type="ECO:0000313" key="2">
    <source>
        <dbReference type="EMBL" id="MTD33025.1"/>
    </source>
</evidence>
<reference evidence="2 3" key="1">
    <citation type="submission" date="2019-11" db="EMBL/GenBank/DDBJ databases">
        <title>Draft genome sequence of Paludibacterium sp. dN18-1.</title>
        <authorList>
            <person name="Im W.-T."/>
        </authorList>
    </citation>
    <scope>NUCLEOTIDE SEQUENCE [LARGE SCALE GENOMIC DNA]</scope>
    <source>
        <strain evidence="3">dN 18-1</strain>
    </source>
</reference>
<feature type="domain" description="CNP1-like uncharacterised" evidence="1">
    <location>
        <begin position="2"/>
        <end position="111"/>
    </location>
</feature>